<sequence length="86" mass="9369">MLGVEYRSSVHSVLVILSPVVLQSVLIDLKPSTCTGAVTLNPSVNRTLYPSCIQPEQFPGPKSELQPVSSLLWNPLSCLIWNPPVL</sequence>
<evidence type="ECO:0000313" key="2">
    <source>
        <dbReference type="Proteomes" id="UP000824782"/>
    </source>
</evidence>
<gene>
    <name evidence="1" type="ORF">GDO81_028948</name>
</gene>
<keyword evidence="2" id="KW-1185">Reference proteome</keyword>
<dbReference type="EMBL" id="WNYA01007464">
    <property type="protein sequence ID" value="KAG8541476.1"/>
    <property type="molecule type" value="Genomic_DNA"/>
</dbReference>
<reference evidence="1" key="1">
    <citation type="thesis" date="2020" institute="ProQuest LLC" country="789 East Eisenhower Parkway, Ann Arbor, MI, USA">
        <title>Comparative Genomics and Chromosome Evolution.</title>
        <authorList>
            <person name="Mudd A.B."/>
        </authorList>
    </citation>
    <scope>NUCLEOTIDE SEQUENCE</scope>
    <source>
        <strain evidence="1">237g6f4</strain>
        <tissue evidence="1">Blood</tissue>
    </source>
</reference>
<accession>A0AAV6Z4W1</accession>
<name>A0AAV6Z4W1_ENGPU</name>
<comment type="caution">
    <text evidence="1">The sequence shown here is derived from an EMBL/GenBank/DDBJ whole genome shotgun (WGS) entry which is preliminary data.</text>
</comment>
<evidence type="ECO:0000313" key="1">
    <source>
        <dbReference type="EMBL" id="KAG8541476.1"/>
    </source>
</evidence>
<dbReference type="AlphaFoldDB" id="A0AAV6Z4W1"/>
<proteinExistence type="predicted"/>
<organism evidence="1 2">
    <name type="scientific">Engystomops pustulosus</name>
    <name type="common">Tungara frog</name>
    <name type="synonym">Physalaemus pustulosus</name>
    <dbReference type="NCBI Taxonomy" id="76066"/>
    <lineage>
        <taxon>Eukaryota</taxon>
        <taxon>Metazoa</taxon>
        <taxon>Chordata</taxon>
        <taxon>Craniata</taxon>
        <taxon>Vertebrata</taxon>
        <taxon>Euteleostomi</taxon>
        <taxon>Amphibia</taxon>
        <taxon>Batrachia</taxon>
        <taxon>Anura</taxon>
        <taxon>Neobatrachia</taxon>
        <taxon>Hyloidea</taxon>
        <taxon>Leptodactylidae</taxon>
        <taxon>Leiuperinae</taxon>
        <taxon>Engystomops</taxon>
    </lineage>
</organism>
<dbReference type="Proteomes" id="UP000824782">
    <property type="component" value="Unassembled WGS sequence"/>
</dbReference>
<protein>
    <submittedName>
        <fullName evidence="1">Uncharacterized protein</fullName>
    </submittedName>
</protein>